<evidence type="ECO:0000256" key="1">
    <source>
        <dbReference type="ARBA" id="ARBA00004141"/>
    </source>
</evidence>
<evidence type="ECO:0000256" key="7">
    <source>
        <dbReference type="SAM" id="Phobius"/>
    </source>
</evidence>
<dbReference type="PANTHER" id="PTHR19444:SF13">
    <property type="entry name" value="PROTEIN UNC-93 HOMOLOG A"/>
    <property type="match status" value="1"/>
</dbReference>
<dbReference type="InterPro" id="IPR051951">
    <property type="entry name" value="UNC-93_regulatory"/>
</dbReference>
<evidence type="ECO:0000256" key="5">
    <source>
        <dbReference type="ARBA" id="ARBA00023136"/>
    </source>
</evidence>
<evidence type="ECO:0000256" key="2">
    <source>
        <dbReference type="ARBA" id="ARBA00009172"/>
    </source>
</evidence>
<dbReference type="PANTHER" id="PTHR19444">
    <property type="entry name" value="UNC-93 RELATED"/>
    <property type="match status" value="1"/>
</dbReference>
<keyword evidence="4 7" id="KW-1133">Transmembrane helix</keyword>
<reference evidence="8 9" key="1">
    <citation type="submission" date="2021-06" db="EMBL/GenBank/DDBJ databases">
        <title>Caerostris darwini draft genome.</title>
        <authorList>
            <person name="Kono N."/>
            <person name="Arakawa K."/>
        </authorList>
    </citation>
    <scope>NUCLEOTIDE SEQUENCE [LARGE SCALE GENOMIC DNA]</scope>
</reference>
<comment type="subcellular location">
    <subcellularLocation>
        <location evidence="1">Membrane</location>
        <topology evidence="1">Multi-pass membrane protein</topology>
    </subcellularLocation>
</comment>
<feature type="transmembrane region" description="Helical" evidence="7">
    <location>
        <begin position="410"/>
        <end position="431"/>
    </location>
</feature>
<feature type="transmembrane region" description="Helical" evidence="7">
    <location>
        <begin position="500"/>
        <end position="523"/>
    </location>
</feature>
<keyword evidence="3 7" id="KW-0812">Transmembrane</keyword>
<gene>
    <name evidence="8" type="primary">CG4928_19</name>
    <name evidence="8" type="ORF">CDAR_443991</name>
</gene>
<dbReference type="InterPro" id="IPR010291">
    <property type="entry name" value="Ion_channel_UNC-93"/>
</dbReference>
<feature type="transmembrane region" description="Helical" evidence="7">
    <location>
        <begin position="473"/>
        <end position="494"/>
    </location>
</feature>
<feature type="transmembrane region" description="Helical" evidence="7">
    <location>
        <begin position="20"/>
        <end position="37"/>
    </location>
</feature>
<dbReference type="GO" id="GO:0022857">
    <property type="term" value="F:transmembrane transporter activity"/>
    <property type="evidence" value="ECO:0007669"/>
    <property type="project" value="InterPro"/>
</dbReference>
<feature type="transmembrane region" description="Helical" evidence="7">
    <location>
        <begin position="49"/>
        <end position="70"/>
    </location>
</feature>
<dbReference type="GO" id="GO:0016020">
    <property type="term" value="C:membrane"/>
    <property type="evidence" value="ECO:0007669"/>
    <property type="project" value="UniProtKB-SubCell"/>
</dbReference>
<protein>
    <submittedName>
        <fullName evidence="8">UNC93-like protein</fullName>
    </submittedName>
</protein>
<name>A0AAV4X7N7_9ARAC</name>
<feature type="region of interest" description="Disordered" evidence="6">
    <location>
        <begin position="239"/>
        <end position="259"/>
    </location>
</feature>
<feature type="transmembrane region" description="Helical" evidence="7">
    <location>
        <begin position="443"/>
        <end position="466"/>
    </location>
</feature>
<evidence type="ECO:0000256" key="6">
    <source>
        <dbReference type="SAM" id="MobiDB-lite"/>
    </source>
</evidence>
<feature type="transmembrane region" description="Helical" evidence="7">
    <location>
        <begin position="535"/>
        <end position="553"/>
    </location>
</feature>
<evidence type="ECO:0000313" key="8">
    <source>
        <dbReference type="EMBL" id="GIY91135.1"/>
    </source>
</evidence>
<keyword evidence="9" id="KW-1185">Reference proteome</keyword>
<comment type="similarity">
    <text evidence="2">Belongs to the unc-93 family.</text>
</comment>
<evidence type="ECO:0000256" key="3">
    <source>
        <dbReference type="ARBA" id="ARBA00022692"/>
    </source>
</evidence>
<feature type="transmembrane region" description="Helical" evidence="7">
    <location>
        <begin position="77"/>
        <end position="95"/>
    </location>
</feature>
<dbReference type="EMBL" id="BPLQ01015729">
    <property type="protein sequence ID" value="GIY91135.1"/>
    <property type="molecule type" value="Genomic_DNA"/>
</dbReference>
<dbReference type="Gene3D" id="1.20.1250.20">
    <property type="entry name" value="MFS general substrate transporter like domains"/>
    <property type="match status" value="1"/>
</dbReference>
<sequence length="595" mass="66174">MELDGAEKKGFSKLRVIKNLILISMSFLFTFTAYNALTMLQSTMNKAEGIGVISQAAIFTVQGLASLFLSSYVLKKLGAKVSLIIGMGIFVPYISANFYPAWIIMIPSAMLRGLGAAFMWGAHGTYINECSKLYCALDEKDNTNKLSKRLKMPGSKLTNTEIPPEIGKANMQSSIEELSAHNLTRKMQDIDPKSAQESIANTVQENGMARIFKQDKLSTNVIEEPHYCLEVNRKEASEYSGSTKTRSFHRDDVSLSSKKSNNGIEERTFSPFDDKHFDNMINQKAVSSIDNINAIFFGFNNLLFASAQITGNLLSFYALRSDSKETLSNLHNYSCGADYCNTDADCFSKETEEVSTNARYLLTGICVVLAGMSVLLNLFLDRLNEKKGTVTFSWAHAFATVKFNTKKEQVLLMPLTLFSSMYQGFYAAAFTKSYIGCAWSTSHIGLVTVFYGLSAAVSSLFSGYVVKFVGRKCVFVVCQAVSIINLVFMLLWKPGLHQSLLFYLAGCLWGVNVGVISSQLRAFYGVLFQGEEETAFSSFSLHTAAGFTISYVYDEYLCTFVKLYTLLVFTCVGLIGYLITEREYQIRTKNSYAIN</sequence>
<feature type="transmembrane region" description="Helical" evidence="7">
    <location>
        <begin position="360"/>
        <end position="380"/>
    </location>
</feature>
<dbReference type="InterPro" id="IPR011701">
    <property type="entry name" value="MFS"/>
</dbReference>
<dbReference type="AlphaFoldDB" id="A0AAV4X7N7"/>
<comment type="caution">
    <text evidence="8">The sequence shown here is derived from an EMBL/GenBank/DDBJ whole genome shotgun (WGS) entry which is preliminary data.</text>
</comment>
<dbReference type="Proteomes" id="UP001054837">
    <property type="component" value="Unassembled WGS sequence"/>
</dbReference>
<dbReference type="SUPFAM" id="SSF103473">
    <property type="entry name" value="MFS general substrate transporter"/>
    <property type="match status" value="2"/>
</dbReference>
<evidence type="ECO:0000256" key="4">
    <source>
        <dbReference type="ARBA" id="ARBA00022989"/>
    </source>
</evidence>
<accession>A0AAV4X7N7</accession>
<keyword evidence="5 7" id="KW-0472">Membrane</keyword>
<dbReference type="InterPro" id="IPR036259">
    <property type="entry name" value="MFS_trans_sf"/>
</dbReference>
<proteinExistence type="inferred from homology"/>
<dbReference type="Pfam" id="PF07690">
    <property type="entry name" value="MFS_1"/>
    <property type="match status" value="1"/>
</dbReference>
<dbReference type="Pfam" id="PF05978">
    <property type="entry name" value="UNC-93"/>
    <property type="match status" value="1"/>
</dbReference>
<organism evidence="8 9">
    <name type="scientific">Caerostris darwini</name>
    <dbReference type="NCBI Taxonomy" id="1538125"/>
    <lineage>
        <taxon>Eukaryota</taxon>
        <taxon>Metazoa</taxon>
        <taxon>Ecdysozoa</taxon>
        <taxon>Arthropoda</taxon>
        <taxon>Chelicerata</taxon>
        <taxon>Arachnida</taxon>
        <taxon>Araneae</taxon>
        <taxon>Araneomorphae</taxon>
        <taxon>Entelegynae</taxon>
        <taxon>Araneoidea</taxon>
        <taxon>Araneidae</taxon>
        <taxon>Caerostris</taxon>
    </lineage>
</organism>
<evidence type="ECO:0000313" key="9">
    <source>
        <dbReference type="Proteomes" id="UP001054837"/>
    </source>
</evidence>
<feature type="transmembrane region" description="Helical" evidence="7">
    <location>
        <begin position="559"/>
        <end position="579"/>
    </location>
</feature>